<evidence type="ECO:0000313" key="2">
    <source>
        <dbReference type="Proteomes" id="UP000091918"/>
    </source>
</evidence>
<protein>
    <recommendedName>
        <fullName evidence="3">HNH nuclease domain-containing protein</fullName>
    </recommendedName>
</protein>
<evidence type="ECO:0008006" key="3">
    <source>
        <dbReference type="Google" id="ProtNLM"/>
    </source>
</evidence>
<proteinExistence type="predicted"/>
<reference evidence="1 2" key="1">
    <citation type="submission" date="2015-07" db="EMBL/GenBank/DDBJ databases">
        <title>Emmonsia species relationships and genome sequence.</title>
        <authorList>
            <person name="Cuomo C.A."/>
            <person name="Schwartz I.S."/>
            <person name="Kenyon C."/>
            <person name="de Hoog G.S."/>
            <person name="Govender N.P."/>
            <person name="Botha A."/>
            <person name="Moreno L."/>
            <person name="de Vries M."/>
            <person name="Munoz J.F."/>
            <person name="Stielow J.B."/>
        </authorList>
    </citation>
    <scope>NUCLEOTIDE SEQUENCE [LARGE SCALE GENOMIC DNA]</scope>
    <source>
        <strain evidence="1 2">CBS 136260</strain>
    </source>
</reference>
<dbReference type="OrthoDB" id="2104739at2759"/>
<comment type="caution">
    <text evidence="1">The sequence shown here is derived from an EMBL/GenBank/DDBJ whole genome shotgun (WGS) entry which is preliminary data.</text>
</comment>
<organism evidence="1 2">
    <name type="scientific">Emergomyces africanus</name>
    <dbReference type="NCBI Taxonomy" id="1955775"/>
    <lineage>
        <taxon>Eukaryota</taxon>
        <taxon>Fungi</taxon>
        <taxon>Dikarya</taxon>
        <taxon>Ascomycota</taxon>
        <taxon>Pezizomycotina</taxon>
        <taxon>Eurotiomycetes</taxon>
        <taxon>Eurotiomycetidae</taxon>
        <taxon>Onygenales</taxon>
        <taxon>Ajellomycetaceae</taxon>
        <taxon>Emergomyces</taxon>
    </lineage>
</organism>
<sequence length="60" mass="6643">MRQIASWTNPVDELEVSHILPSALMESDKNSGLDDSKETTLAIQDMFDSGSFMPNLGCLR</sequence>
<evidence type="ECO:0000313" key="1">
    <source>
        <dbReference type="EMBL" id="OAX79762.1"/>
    </source>
</evidence>
<name>A0A1B7NSJ2_9EURO</name>
<dbReference type="EMBL" id="LGUA01000905">
    <property type="protein sequence ID" value="OAX79762.1"/>
    <property type="molecule type" value="Genomic_DNA"/>
</dbReference>
<gene>
    <name evidence="1" type="ORF">ACJ72_05916</name>
</gene>
<accession>A0A1B7NSJ2</accession>
<dbReference type="Proteomes" id="UP000091918">
    <property type="component" value="Unassembled WGS sequence"/>
</dbReference>
<keyword evidence="2" id="KW-1185">Reference proteome</keyword>
<dbReference type="AlphaFoldDB" id="A0A1B7NSJ2"/>